<keyword evidence="6" id="KW-1185">Reference proteome</keyword>
<evidence type="ECO:0000313" key="5">
    <source>
        <dbReference type="EMBL" id="TWU25100.1"/>
    </source>
</evidence>
<dbReference type="InterPro" id="IPR000055">
    <property type="entry name" value="Restrct_endonuc_typeI_TRD"/>
</dbReference>
<evidence type="ECO:0000256" key="1">
    <source>
        <dbReference type="ARBA" id="ARBA00010923"/>
    </source>
</evidence>
<dbReference type="InterPro" id="IPR052021">
    <property type="entry name" value="Type-I_RS_S_subunit"/>
</dbReference>
<dbReference type="AlphaFoldDB" id="A0A5C6CKH8"/>
<keyword evidence="3" id="KW-0238">DNA-binding</keyword>
<comment type="caution">
    <text evidence="5">The sequence shown here is derived from an EMBL/GenBank/DDBJ whole genome shotgun (WGS) entry which is preliminary data.</text>
</comment>
<dbReference type="SUPFAM" id="SSF116734">
    <property type="entry name" value="DNA methylase specificity domain"/>
    <property type="match status" value="2"/>
</dbReference>
<dbReference type="Pfam" id="PF01420">
    <property type="entry name" value="Methylase_S"/>
    <property type="match status" value="1"/>
</dbReference>
<dbReference type="Proteomes" id="UP000316304">
    <property type="component" value="Unassembled WGS sequence"/>
</dbReference>
<protein>
    <submittedName>
        <fullName evidence="5">EcoKI restriction-modification system protein HsdS</fullName>
    </submittedName>
</protein>
<evidence type="ECO:0000256" key="3">
    <source>
        <dbReference type="ARBA" id="ARBA00023125"/>
    </source>
</evidence>
<name>A0A5C6CKH8_9BACT</name>
<dbReference type="GO" id="GO:0003677">
    <property type="term" value="F:DNA binding"/>
    <property type="evidence" value="ECO:0007669"/>
    <property type="project" value="UniProtKB-KW"/>
</dbReference>
<accession>A0A5C6CKH8</accession>
<dbReference type="OrthoDB" id="9811611at2"/>
<dbReference type="RefSeq" id="WP_146593790.1">
    <property type="nucleotide sequence ID" value="NZ_SJPT01000002.1"/>
</dbReference>
<dbReference type="PANTHER" id="PTHR30408">
    <property type="entry name" value="TYPE-1 RESTRICTION ENZYME ECOKI SPECIFICITY PROTEIN"/>
    <property type="match status" value="1"/>
</dbReference>
<keyword evidence="2" id="KW-0680">Restriction system</keyword>
<feature type="domain" description="Type I restriction modification DNA specificity" evidence="4">
    <location>
        <begin position="10"/>
        <end position="197"/>
    </location>
</feature>
<comment type="similarity">
    <text evidence="1">Belongs to the type-I restriction system S methylase family.</text>
</comment>
<sequence length="457" mass="50742">MSNPTVGESPDHWEFTTLGEVCDRGGGSIQTGPFGSQLHASDYVDEGIPSIMPVNIGDNRLIETDIKRITEEDAERLSKHLVVPGDIIYSRRGDVERRALVREEQRGWFCGTGCIKVRLGEGVVDPAFASFYLDHPNVRQWIVQHAVGATMPNLNTSIMKAIPFVLPPPEEQRAIASILGSLDDKIELNRRMNATLESLARAIFKSWFVDFDPVKINAGQMPADGHDPTILNLFPSTFQDSGIPEGWVSTTLGDEVDFQTGNAFKSKSFTNEPPGTRLARGMNVKEGVFFWGNQTRYWPEVTDDIEPYLLRAGDVLIGMDGSKVGKNWVRVREVDLPCLLVQRVARLRAADSVGENFLWILCGSETFRRYVDSVKTGTSIPHISGGQIKSLSFVRPPKGDDRVFHEFENIVSAFANQHDKNASESVSLSLLRDTLLPRLLSGERPVPDSLLPIEQVV</sequence>
<reference evidence="5 6" key="1">
    <citation type="submission" date="2019-02" db="EMBL/GenBank/DDBJ databases">
        <title>Deep-cultivation of Planctomycetes and their phenomic and genomic characterization uncovers novel biology.</title>
        <authorList>
            <person name="Wiegand S."/>
            <person name="Jogler M."/>
            <person name="Boedeker C."/>
            <person name="Pinto D."/>
            <person name="Vollmers J."/>
            <person name="Rivas-Marin E."/>
            <person name="Kohn T."/>
            <person name="Peeters S.H."/>
            <person name="Heuer A."/>
            <person name="Rast P."/>
            <person name="Oberbeckmann S."/>
            <person name="Bunk B."/>
            <person name="Jeske O."/>
            <person name="Meyerdierks A."/>
            <person name="Storesund J.E."/>
            <person name="Kallscheuer N."/>
            <person name="Luecker S."/>
            <person name="Lage O.M."/>
            <person name="Pohl T."/>
            <person name="Merkel B.J."/>
            <person name="Hornburger P."/>
            <person name="Mueller R.-W."/>
            <person name="Bruemmer F."/>
            <person name="Labrenz M."/>
            <person name="Spormann A.M."/>
            <person name="Op Den Camp H."/>
            <person name="Overmann J."/>
            <person name="Amann R."/>
            <person name="Jetten M.S.M."/>
            <person name="Mascher T."/>
            <person name="Medema M.H."/>
            <person name="Devos D.P."/>
            <person name="Kaster A.-K."/>
            <person name="Ovreas L."/>
            <person name="Rohde M."/>
            <person name="Galperin M.Y."/>
            <person name="Jogler C."/>
        </authorList>
    </citation>
    <scope>NUCLEOTIDE SEQUENCE [LARGE SCALE GENOMIC DNA]</scope>
    <source>
        <strain evidence="5 6">Pla52o</strain>
    </source>
</reference>
<dbReference type="InterPro" id="IPR044946">
    <property type="entry name" value="Restrct_endonuc_typeI_TRD_sf"/>
</dbReference>
<dbReference type="GO" id="GO:0009307">
    <property type="term" value="P:DNA restriction-modification system"/>
    <property type="evidence" value="ECO:0007669"/>
    <property type="project" value="UniProtKB-KW"/>
</dbReference>
<evidence type="ECO:0000259" key="4">
    <source>
        <dbReference type="Pfam" id="PF01420"/>
    </source>
</evidence>
<proteinExistence type="inferred from homology"/>
<evidence type="ECO:0000256" key="2">
    <source>
        <dbReference type="ARBA" id="ARBA00022747"/>
    </source>
</evidence>
<organism evidence="5 6">
    <name type="scientific">Novipirellula galeiformis</name>
    <dbReference type="NCBI Taxonomy" id="2528004"/>
    <lineage>
        <taxon>Bacteria</taxon>
        <taxon>Pseudomonadati</taxon>
        <taxon>Planctomycetota</taxon>
        <taxon>Planctomycetia</taxon>
        <taxon>Pirellulales</taxon>
        <taxon>Pirellulaceae</taxon>
        <taxon>Novipirellula</taxon>
    </lineage>
</organism>
<dbReference type="Gene3D" id="3.90.220.20">
    <property type="entry name" value="DNA methylase specificity domains"/>
    <property type="match status" value="2"/>
</dbReference>
<dbReference type="EMBL" id="SJPT01000002">
    <property type="protein sequence ID" value="TWU25100.1"/>
    <property type="molecule type" value="Genomic_DNA"/>
</dbReference>
<gene>
    <name evidence="5" type="ORF">Pla52o_13980</name>
</gene>
<dbReference type="PANTHER" id="PTHR30408:SF13">
    <property type="entry name" value="TYPE I RESTRICTION ENZYME HINDI SPECIFICITY SUBUNIT"/>
    <property type="match status" value="1"/>
</dbReference>
<evidence type="ECO:0000313" key="6">
    <source>
        <dbReference type="Proteomes" id="UP000316304"/>
    </source>
</evidence>